<dbReference type="UniPathway" id="UPA00704">
    <property type="reaction ID" value="UER00715"/>
</dbReference>
<proteinExistence type="inferred from homology"/>
<dbReference type="PANTHER" id="PTHR46566:SF1">
    <property type="entry name" value="1-PHOSPHOFRUCTOKINASE"/>
    <property type="match status" value="1"/>
</dbReference>
<dbReference type="Gene3D" id="3.40.1190.20">
    <property type="match status" value="1"/>
</dbReference>
<keyword evidence="3 7" id="KW-0547">Nucleotide-binding</keyword>
<dbReference type="InterPro" id="IPR029056">
    <property type="entry name" value="Ribokinase-like"/>
</dbReference>
<accession>A0A7W3SUG5</accession>
<dbReference type="GO" id="GO:0005524">
    <property type="term" value="F:ATP binding"/>
    <property type="evidence" value="ECO:0007669"/>
    <property type="project" value="UniProtKB-UniRule"/>
</dbReference>
<comment type="similarity">
    <text evidence="1">Belongs to the carbohydrate kinase pfkB family.</text>
</comment>
<protein>
    <recommendedName>
        <fullName evidence="7">Tagatose-6-phosphate kinase</fullName>
        <ecNumber evidence="7">2.7.1.144</ecNumber>
    </recommendedName>
</protein>
<gene>
    <name evidence="10" type="ORF">FHR92_002671</name>
</gene>
<dbReference type="NCBIfam" id="TIGR03828">
    <property type="entry name" value="pfkB"/>
    <property type="match status" value="1"/>
</dbReference>
<dbReference type="EMBL" id="JACJIP010000016">
    <property type="protein sequence ID" value="MBA9086198.1"/>
    <property type="molecule type" value="Genomic_DNA"/>
</dbReference>
<dbReference type="InterPro" id="IPR017583">
    <property type="entry name" value="Tagatose/fructose_Pkinase"/>
</dbReference>
<evidence type="ECO:0000256" key="5">
    <source>
        <dbReference type="ARBA" id="ARBA00022840"/>
    </source>
</evidence>
<dbReference type="InterPro" id="IPR011611">
    <property type="entry name" value="PfkB_dom"/>
</dbReference>
<keyword evidence="7" id="KW-0423">Lactose metabolism</keyword>
<dbReference type="FunFam" id="3.40.1190.20:FF:000001">
    <property type="entry name" value="Phosphofructokinase"/>
    <property type="match status" value="1"/>
</dbReference>
<dbReference type="SUPFAM" id="SSF53613">
    <property type="entry name" value="Ribokinase-like"/>
    <property type="match status" value="1"/>
</dbReference>
<dbReference type="PANTHER" id="PTHR46566">
    <property type="entry name" value="1-PHOSPHOFRUCTOKINASE-RELATED"/>
    <property type="match status" value="1"/>
</dbReference>
<comment type="pathway">
    <text evidence="7">Carbohydrate metabolism; D-tagatose 6-phosphate degradation; D-glyceraldehyde 3-phosphate and glycerone phosphate from D-tagatose 6-phosphate: step 1/2.</text>
</comment>
<dbReference type="InterPro" id="IPR002173">
    <property type="entry name" value="Carboh/pur_kinase_PfkB_CS"/>
</dbReference>
<evidence type="ECO:0000256" key="1">
    <source>
        <dbReference type="ARBA" id="ARBA00005380"/>
    </source>
</evidence>
<keyword evidence="5 7" id="KW-0067">ATP-binding</keyword>
<reference evidence="10 11" key="1">
    <citation type="submission" date="2020-08" db="EMBL/GenBank/DDBJ databases">
        <title>Genomic Encyclopedia of Type Strains, Phase III (KMG-III): the genomes of soil and plant-associated and newly described type strains.</title>
        <authorList>
            <person name="Whitman W."/>
        </authorList>
    </citation>
    <scope>NUCLEOTIDE SEQUENCE [LARGE SCALE GENOMIC DNA]</scope>
    <source>
        <strain evidence="10 11">CECT 8693</strain>
    </source>
</reference>
<dbReference type="PIRSF" id="PIRSF000535">
    <property type="entry name" value="1PFK/6PFK/LacC"/>
    <property type="match status" value="1"/>
</dbReference>
<dbReference type="AlphaFoldDB" id="A0A7W3SUG5"/>
<sequence>MIYTVTLNPSIDYIVEVEDLKLGELNRMTRDLKLPGGKGINVSRVLNQLGVQNKAIGFLGGFTGRYIDDWLSKESILSDFVFVADDTRINIKLKSGQETEINGSGPIIRETEAEALLQKLVKLSADDIVILSGSVPPSLGGDFYERLISVCKQNKAEFVIDTTGMALKKALTHQPLLVKPNHHELAELFGVTINSREEIIVYGRKLLEAGAKHVLVSMAGEGALFITGNKVYHANAPEGIVKNSVGAGDSMIAGFVGTLSLTGDLLEAFRAGVASGSATAFSDDLADQEHIEQLQLLIRISQV</sequence>
<comment type="caution">
    <text evidence="10">The sequence shown here is derived from an EMBL/GenBank/DDBJ whole genome shotgun (WGS) entry which is preliminary data.</text>
</comment>
<dbReference type="GO" id="GO:0009024">
    <property type="term" value="F:tagatose-6-phosphate kinase activity"/>
    <property type="evidence" value="ECO:0007669"/>
    <property type="project" value="UniProtKB-EC"/>
</dbReference>
<evidence type="ECO:0000256" key="8">
    <source>
        <dbReference type="RuleBase" id="RU369061"/>
    </source>
</evidence>
<dbReference type="GO" id="GO:0044281">
    <property type="term" value="P:small molecule metabolic process"/>
    <property type="evidence" value="ECO:0007669"/>
    <property type="project" value="UniProtKB-ARBA"/>
</dbReference>
<dbReference type="InterPro" id="IPR022463">
    <property type="entry name" value="1-PFruKinase"/>
</dbReference>
<dbReference type="RefSeq" id="WP_182536174.1">
    <property type="nucleotide sequence ID" value="NZ_JACJIP010000016.1"/>
</dbReference>
<comment type="catalytic activity">
    <reaction evidence="6 8">
        <text>beta-D-fructose 1-phosphate + ATP = beta-D-fructose 1,6-bisphosphate + ADP + H(+)</text>
        <dbReference type="Rhea" id="RHEA:14213"/>
        <dbReference type="ChEBI" id="CHEBI:15378"/>
        <dbReference type="ChEBI" id="CHEBI:30616"/>
        <dbReference type="ChEBI" id="CHEBI:32966"/>
        <dbReference type="ChEBI" id="CHEBI:138881"/>
        <dbReference type="ChEBI" id="CHEBI:456216"/>
        <dbReference type="EC" id="2.7.1.56"/>
    </reaction>
</comment>
<evidence type="ECO:0000256" key="6">
    <source>
        <dbReference type="ARBA" id="ARBA00047745"/>
    </source>
</evidence>
<comment type="similarity">
    <text evidence="7">Belongs to the carbohydrate kinase PfkB family. LacC subfamily.</text>
</comment>
<dbReference type="GO" id="GO:0016052">
    <property type="term" value="P:carbohydrate catabolic process"/>
    <property type="evidence" value="ECO:0007669"/>
    <property type="project" value="UniProtKB-ARBA"/>
</dbReference>
<dbReference type="Proteomes" id="UP000567067">
    <property type="component" value="Unassembled WGS sequence"/>
</dbReference>
<dbReference type="GO" id="GO:0008662">
    <property type="term" value="F:1-phosphofructokinase activity"/>
    <property type="evidence" value="ECO:0007669"/>
    <property type="project" value="UniProtKB-UniRule"/>
</dbReference>
<evidence type="ECO:0000256" key="4">
    <source>
        <dbReference type="ARBA" id="ARBA00022777"/>
    </source>
</evidence>
<dbReference type="Pfam" id="PF00294">
    <property type="entry name" value="PfkB"/>
    <property type="match status" value="1"/>
</dbReference>
<dbReference type="CDD" id="cd01164">
    <property type="entry name" value="FruK_PfkB_like"/>
    <property type="match status" value="1"/>
</dbReference>
<dbReference type="NCBIfam" id="TIGR03168">
    <property type="entry name" value="1-PFK"/>
    <property type="match status" value="1"/>
</dbReference>
<evidence type="ECO:0000259" key="9">
    <source>
        <dbReference type="Pfam" id="PF00294"/>
    </source>
</evidence>
<comment type="function">
    <text evidence="8">Catalyzes the ATP-dependent phosphorylation of fructose-l-phosphate to fructose-l,6-bisphosphate.</text>
</comment>
<evidence type="ECO:0000256" key="3">
    <source>
        <dbReference type="ARBA" id="ARBA00022741"/>
    </source>
</evidence>
<keyword evidence="2 7" id="KW-0808">Transferase</keyword>
<feature type="domain" description="Carbohydrate kinase PfkB" evidence="9">
    <location>
        <begin position="10"/>
        <end position="281"/>
    </location>
</feature>
<dbReference type="PROSITE" id="PS00584">
    <property type="entry name" value="PFKB_KINASES_2"/>
    <property type="match status" value="1"/>
</dbReference>
<evidence type="ECO:0000256" key="7">
    <source>
        <dbReference type="PIRNR" id="PIRNR000535"/>
    </source>
</evidence>
<dbReference type="EC" id="2.7.1.144" evidence="7"/>
<keyword evidence="4 8" id="KW-0418">Kinase</keyword>
<evidence type="ECO:0000313" key="11">
    <source>
        <dbReference type="Proteomes" id="UP000567067"/>
    </source>
</evidence>
<comment type="catalytic activity">
    <reaction evidence="7">
        <text>D-tagatofuranose 6-phosphate + ATP = D-tagatofuranose 1,6-bisphosphate + ADP + H(+)</text>
        <dbReference type="Rhea" id="RHEA:12420"/>
        <dbReference type="ChEBI" id="CHEBI:15378"/>
        <dbReference type="ChEBI" id="CHEBI:30616"/>
        <dbReference type="ChEBI" id="CHEBI:58694"/>
        <dbReference type="ChEBI" id="CHEBI:58695"/>
        <dbReference type="ChEBI" id="CHEBI:456216"/>
        <dbReference type="EC" id="2.7.1.144"/>
    </reaction>
</comment>
<dbReference type="GO" id="GO:0005829">
    <property type="term" value="C:cytosol"/>
    <property type="evidence" value="ECO:0007669"/>
    <property type="project" value="TreeGrafter"/>
</dbReference>
<dbReference type="PROSITE" id="PS00583">
    <property type="entry name" value="PFKB_KINASES_1"/>
    <property type="match status" value="1"/>
</dbReference>
<dbReference type="GO" id="GO:0005988">
    <property type="term" value="P:lactose metabolic process"/>
    <property type="evidence" value="ECO:0007669"/>
    <property type="project" value="UniProtKB-KW"/>
</dbReference>
<evidence type="ECO:0000313" key="10">
    <source>
        <dbReference type="EMBL" id="MBA9086198.1"/>
    </source>
</evidence>
<dbReference type="GO" id="GO:2001059">
    <property type="term" value="P:D-tagatose 6-phosphate catabolic process"/>
    <property type="evidence" value="ECO:0007669"/>
    <property type="project" value="UniProtKB-UniPathway"/>
</dbReference>
<name>A0A7W3SUG5_9BACL</name>
<organism evidence="10 11">
    <name type="scientific">Fontibacillus solani</name>
    <dbReference type="NCBI Taxonomy" id="1572857"/>
    <lineage>
        <taxon>Bacteria</taxon>
        <taxon>Bacillati</taxon>
        <taxon>Bacillota</taxon>
        <taxon>Bacilli</taxon>
        <taxon>Bacillales</taxon>
        <taxon>Paenibacillaceae</taxon>
        <taxon>Fontibacillus</taxon>
    </lineage>
</organism>
<evidence type="ECO:0000256" key="2">
    <source>
        <dbReference type="ARBA" id="ARBA00022679"/>
    </source>
</evidence>
<keyword evidence="11" id="KW-1185">Reference proteome</keyword>